<dbReference type="RefSeq" id="WP_173494159.1">
    <property type="nucleotide sequence ID" value="NZ_CP054056.1"/>
</dbReference>
<comment type="similarity">
    <text evidence="1 2">Belongs to the phD/YefM antitoxin family.</text>
</comment>
<evidence type="ECO:0000313" key="4">
    <source>
        <dbReference type="Proteomes" id="UP000501003"/>
    </source>
</evidence>
<gene>
    <name evidence="3" type="ORF">HRU87_06875</name>
</gene>
<dbReference type="InterPro" id="IPR036165">
    <property type="entry name" value="YefM-like_sf"/>
</dbReference>
<dbReference type="EMBL" id="CP054056">
    <property type="protein sequence ID" value="QKJ25863.1"/>
    <property type="molecule type" value="Genomic_DNA"/>
</dbReference>
<proteinExistence type="inferred from homology"/>
<dbReference type="InterPro" id="IPR006442">
    <property type="entry name" value="Antitoxin_Phd/YefM"/>
</dbReference>
<dbReference type="Proteomes" id="UP000501003">
    <property type="component" value="Chromosome"/>
</dbReference>
<keyword evidence="4" id="KW-1185">Reference proteome</keyword>
<organism evidence="3 4">
    <name type="scientific">Aquiluna borgnonia</name>
    <dbReference type="NCBI Taxonomy" id="2499157"/>
    <lineage>
        <taxon>Bacteria</taxon>
        <taxon>Bacillati</taxon>
        <taxon>Actinomycetota</taxon>
        <taxon>Actinomycetes</taxon>
        <taxon>Micrococcales</taxon>
        <taxon>Microbacteriaceae</taxon>
        <taxon>Luna cluster</taxon>
        <taxon>Luna-1 subcluster</taxon>
        <taxon>Aquiluna</taxon>
    </lineage>
</organism>
<dbReference type="KEGG" id="aqg:HRU87_06875"/>
<dbReference type="AlphaFoldDB" id="A0A7D4Q5Q5"/>
<dbReference type="Pfam" id="PF02604">
    <property type="entry name" value="PhdYeFM_antitox"/>
    <property type="match status" value="1"/>
</dbReference>
<evidence type="ECO:0000313" key="3">
    <source>
        <dbReference type="EMBL" id="QKJ25863.1"/>
    </source>
</evidence>
<accession>A0A7D4Q5Q5</accession>
<dbReference type="Gene3D" id="3.40.1620.10">
    <property type="entry name" value="YefM-like domain"/>
    <property type="match status" value="1"/>
</dbReference>
<evidence type="ECO:0000256" key="2">
    <source>
        <dbReference type="RuleBase" id="RU362080"/>
    </source>
</evidence>
<dbReference type="SUPFAM" id="SSF143120">
    <property type="entry name" value="YefM-like"/>
    <property type="match status" value="1"/>
</dbReference>
<protein>
    <recommendedName>
        <fullName evidence="2">Antitoxin</fullName>
    </recommendedName>
</protein>
<sequence>MMTNLTAFRQNLYQHVRDVLADETSGITITTKGGAVELVNALELNSLREFHHLFASPANAKRLLESLDRTSKGEFRQVSLEELKTLVGE</sequence>
<name>A0A7D4Q5Q5_9MICO</name>
<reference evidence="3 4" key="1">
    <citation type="submission" date="2020-05" db="EMBL/GenBank/DDBJ databases">
        <title>Aquirufa sp. strain 15G-AUS-rot a new Aquirufa species.</title>
        <authorList>
            <person name="Pitt A."/>
            <person name="Hahn M.W."/>
        </authorList>
    </citation>
    <scope>NUCLEOTIDE SEQUENCE [LARGE SCALE GENOMIC DNA]</scope>
    <source>
        <strain evidence="3 4">15G-AUS-rot</strain>
    </source>
</reference>
<evidence type="ECO:0000256" key="1">
    <source>
        <dbReference type="ARBA" id="ARBA00009981"/>
    </source>
</evidence>
<comment type="function">
    <text evidence="2">Antitoxin component of a type II toxin-antitoxin (TA) system.</text>
</comment>